<dbReference type="AlphaFoldDB" id="A0AA39XTI8"/>
<evidence type="ECO:0000313" key="2">
    <source>
        <dbReference type="EMBL" id="KAK0639959.1"/>
    </source>
</evidence>
<accession>A0AA39XTI8</accession>
<evidence type="ECO:0000313" key="3">
    <source>
        <dbReference type="Proteomes" id="UP001174936"/>
    </source>
</evidence>
<dbReference type="Proteomes" id="UP001174936">
    <property type="component" value="Unassembled WGS sequence"/>
</dbReference>
<feature type="domain" description="F-box" evidence="1">
    <location>
        <begin position="43"/>
        <end position="62"/>
    </location>
</feature>
<comment type="caution">
    <text evidence="2">The sequence shown here is derived from an EMBL/GenBank/DDBJ whole genome shotgun (WGS) entry which is preliminary data.</text>
</comment>
<keyword evidence="3" id="KW-1185">Reference proteome</keyword>
<protein>
    <recommendedName>
        <fullName evidence="1">F-box domain-containing protein</fullName>
    </recommendedName>
</protein>
<sequence length="461" mass="52336">MLEWPEFVDQELDKANASKAALESIYSALRDTANQLSRPYIRKLTILDLPDELLLQIFAHLDDMVPPIWPRPYELWSPSADIKALRFVCRRLPNIAPHLLIRVVRLNLHEPKSSLARLREISRHPAISKGVHVISVKLRFLDASTTKLKAFISHHSEKIENEIDTYKRIGLWELDGIPEAAAQVIAERKKLVASLDRLSTNLRSNQDKDKEHALQVRVGHQKYLKLLNEQESSVHGDAFFQAVAFAMAMMPCARSLEFDDNPFRMGGARPGNLMIPGADVWECLHSRMLVPLTGDEVKTKGMEPPSLRCIIHMINAVRYADVPLRHLDIKLYSLSRPADLMPDPVPPTVFSYGMRRLQSFRIKIQDVGRNMNGLHEFLSACLGTSSLQALDLDMRGDSEERPVSLRLKDLLNRDRSYNKLTDVFLGNLDLRHNGLIAFLGHLPTPMRRLSINGMTDAEGDF</sequence>
<proteinExistence type="predicted"/>
<reference evidence="2" key="1">
    <citation type="submission" date="2023-06" db="EMBL/GenBank/DDBJ databases">
        <title>Genome-scale phylogeny and comparative genomics of the fungal order Sordariales.</title>
        <authorList>
            <consortium name="Lawrence Berkeley National Laboratory"/>
            <person name="Hensen N."/>
            <person name="Bonometti L."/>
            <person name="Westerberg I."/>
            <person name="Brannstrom I.O."/>
            <person name="Guillou S."/>
            <person name="Cros-Aarteil S."/>
            <person name="Calhoun S."/>
            <person name="Haridas S."/>
            <person name="Kuo A."/>
            <person name="Mondo S."/>
            <person name="Pangilinan J."/>
            <person name="Riley R."/>
            <person name="Labutti K."/>
            <person name="Andreopoulos B."/>
            <person name="Lipzen A."/>
            <person name="Chen C."/>
            <person name="Yanf M."/>
            <person name="Daum C."/>
            <person name="Ng V."/>
            <person name="Clum A."/>
            <person name="Steindorff A."/>
            <person name="Ohm R."/>
            <person name="Martin F."/>
            <person name="Silar P."/>
            <person name="Natvig D."/>
            <person name="Lalanne C."/>
            <person name="Gautier V."/>
            <person name="Ament-Velasquez S.L."/>
            <person name="Kruys A."/>
            <person name="Hutchinson M.I."/>
            <person name="Powell A.J."/>
            <person name="Barry K."/>
            <person name="Miller A.N."/>
            <person name="Grigoriev I.V."/>
            <person name="Debuchy R."/>
            <person name="Gladieux P."/>
            <person name="Thoren M.H."/>
            <person name="Johannesson H."/>
        </authorList>
    </citation>
    <scope>NUCLEOTIDE SEQUENCE</scope>
    <source>
        <strain evidence="2">SMH2532-1</strain>
    </source>
</reference>
<gene>
    <name evidence="2" type="ORF">B0T16DRAFT_423985</name>
</gene>
<name>A0AA39XTI8_9PEZI</name>
<evidence type="ECO:0000259" key="1">
    <source>
        <dbReference type="PROSITE" id="PS50181"/>
    </source>
</evidence>
<dbReference type="InterPro" id="IPR001810">
    <property type="entry name" value="F-box_dom"/>
</dbReference>
<organism evidence="2 3">
    <name type="scientific">Cercophora newfieldiana</name>
    <dbReference type="NCBI Taxonomy" id="92897"/>
    <lineage>
        <taxon>Eukaryota</taxon>
        <taxon>Fungi</taxon>
        <taxon>Dikarya</taxon>
        <taxon>Ascomycota</taxon>
        <taxon>Pezizomycotina</taxon>
        <taxon>Sordariomycetes</taxon>
        <taxon>Sordariomycetidae</taxon>
        <taxon>Sordariales</taxon>
        <taxon>Lasiosphaeriaceae</taxon>
        <taxon>Cercophora</taxon>
    </lineage>
</organism>
<dbReference type="EMBL" id="JAULSV010000007">
    <property type="protein sequence ID" value="KAK0639959.1"/>
    <property type="molecule type" value="Genomic_DNA"/>
</dbReference>
<dbReference type="PROSITE" id="PS50181">
    <property type="entry name" value="FBOX"/>
    <property type="match status" value="1"/>
</dbReference>